<feature type="signal peptide" evidence="15">
    <location>
        <begin position="1"/>
        <end position="21"/>
    </location>
</feature>
<evidence type="ECO:0000256" key="6">
    <source>
        <dbReference type="ARBA" id="ARBA00022685"/>
    </source>
</evidence>
<dbReference type="PANTHER" id="PTHR37016:SF2">
    <property type="entry name" value="NEUTRAL PROTEASE 2 HOMOLOG SNOG_02177"/>
    <property type="match status" value="1"/>
</dbReference>
<dbReference type="InterPro" id="IPR029463">
    <property type="entry name" value="Lys_MEP"/>
</dbReference>
<evidence type="ECO:0000256" key="1">
    <source>
        <dbReference type="ARBA" id="ARBA00001187"/>
    </source>
</evidence>
<keyword evidence="7 14" id="KW-0479">Metal-binding</keyword>
<dbReference type="GeneID" id="85449521"/>
<keyword evidence="8 15" id="KW-0732">Signal</keyword>
<evidence type="ECO:0000256" key="3">
    <source>
        <dbReference type="ARBA" id="ARBA00010279"/>
    </source>
</evidence>
<dbReference type="SUPFAM" id="SSF55486">
    <property type="entry name" value="Metalloproteases ('zincins'), catalytic domain"/>
    <property type="match status" value="1"/>
</dbReference>
<evidence type="ECO:0000256" key="13">
    <source>
        <dbReference type="PIRSR" id="PIRSR601384-1"/>
    </source>
</evidence>
<dbReference type="SMART" id="SM01351">
    <property type="entry name" value="Aspzincin_M35"/>
    <property type="match status" value="1"/>
</dbReference>
<keyword evidence="9 15" id="KW-0378">Hydrolase</keyword>
<evidence type="ECO:0000313" key="17">
    <source>
        <dbReference type="EMBL" id="KAK1595460.1"/>
    </source>
</evidence>
<evidence type="ECO:0000256" key="11">
    <source>
        <dbReference type="ARBA" id="ARBA00023049"/>
    </source>
</evidence>
<dbReference type="InterPro" id="IPR001384">
    <property type="entry name" value="Peptidase_M35"/>
</dbReference>
<dbReference type="GO" id="GO:0004222">
    <property type="term" value="F:metalloendopeptidase activity"/>
    <property type="evidence" value="ECO:0007669"/>
    <property type="project" value="InterPro"/>
</dbReference>
<dbReference type="Proteomes" id="UP001230504">
    <property type="component" value="Unassembled WGS sequence"/>
</dbReference>
<gene>
    <name evidence="17" type="ORF">LY79DRAFT_99216</name>
</gene>
<evidence type="ECO:0000256" key="5">
    <source>
        <dbReference type="ARBA" id="ARBA00022670"/>
    </source>
</evidence>
<evidence type="ECO:0000256" key="9">
    <source>
        <dbReference type="ARBA" id="ARBA00022801"/>
    </source>
</evidence>
<dbReference type="Pfam" id="PF02102">
    <property type="entry name" value="Peptidase_M35"/>
    <property type="match status" value="1"/>
</dbReference>
<feature type="binding site" evidence="14">
    <location>
        <position position="339"/>
    </location>
    <ligand>
        <name>Zn(2+)</name>
        <dbReference type="ChEBI" id="CHEBI:29105"/>
        <note>catalytic</note>
    </ligand>
</feature>
<keyword evidence="12" id="KW-0865">Zymogen</keyword>
<dbReference type="GO" id="GO:0006508">
    <property type="term" value="P:proteolysis"/>
    <property type="evidence" value="ECO:0007669"/>
    <property type="project" value="UniProtKB-KW"/>
</dbReference>
<evidence type="ECO:0000259" key="16">
    <source>
        <dbReference type="SMART" id="SM01351"/>
    </source>
</evidence>
<comment type="similarity">
    <text evidence="3 15">Belongs to the peptidase M35 family.</text>
</comment>
<reference evidence="17" key="1">
    <citation type="submission" date="2021-06" db="EMBL/GenBank/DDBJ databases">
        <title>Comparative genomics, transcriptomics and evolutionary studies reveal genomic signatures of adaptation to plant cell wall in hemibiotrophic fungi.</title>
        <authorList>
            <consortium name="DOE Joint Genome Institute"/>
            <person name="Baroncelli R."/>
            <person name="Diaz J.F."/>
            <person name="Benocci T."/>
            <person name="Peng M."/>
            <person name="Battaglia E."/>
            <person name="Haridas S."/>
            <person name="Andreopoulos W."/>
            <person name="Labutti K."/>
            <person name="Pangilinan J."/>
            <person name="Floch G.L."/>
            <person name="Makela M.R."/>
            <person name="Henrissat B."/>
            <person name="Grigoriev I.V."/>
            <person name="Crouch J.A."/>
            <person name="De Vries R.P."/>
            <person name="Sukno S.A."/>
            <person name="Thon M.R."/>
        </authorList>
    </citation>
    <scope>NUCLEOTIDE SEQUENCE</scope>
    <source>
        <strain evidence="17">CBS 125086</strain>
    </source>
</reference>
<dbReference type="AlphaFoldDB" id="A0AAD8V8H5"/>
<feature type="domain" description="Lysine-specific metallo-endopeptidase" evidence="16">
    <location>
        <begin position="239"/>
        <end position="381"/>
    </location>
</feature>
<dbReference type="RefSeq" id="XP_060416472.1">
    <property type="nucleotide sequence ID" value="XM_060565281.1"/>
</dbReference>
<evidence type="ECO:0000256" key="15">
    <source>
        <dbReference type="RuleBase" id="RU361126"/>
    </source>
</evidence>
<evidence type="ECO:0000256" key="7">
    <source>
        <dbReference type="ARBA" id="ARBA00022723"/>
    </source>
</evidence>
<comment type="catalytic activity">
    <reaction evidence="1 15">
        <text>Preferential cleavage of bonds with hydrophobic residues in P1'. Also 3-Asn-|-Gln-4 and 8-Gly-|-Ser-9 bonds in insulin B chain.</text>
        <dbReference type="EC" id="3.4.24.39"/>
    </reaction>
</comment>
<sequence length="389" mass="42444">MKFLTGLILLASLASANPANATKPANTTTSVNTTNPVNAITPTNITVSVNTTNPLDTTKTPIRIKLKRGSSNTGVKIFLTNTDSKPWKLFKLATVLDKAAVEKVTVYSDNTRVPFDGVRLRIAPQDLMTEDAFHTLEDGQTMEINFDFGQMHDLGDSGVYDLLVNSGIPYAKEGTTEIAGVIPITSNTLTVKDVDTRVAALTRMAFHQSIKRTMVQSDCQDSDLDTVNLALSNCVTLAQQAANATSNDTRMDEYFKDTSDEAKYNVTDVFNKIAVECQSNIDGVSQQYCGDVYKSCSPGVLAYTVPAYSYMVNCPLYFSALPSLTTTCHGQDQTTTTIHEMTHLLQMKGTLDFGVYGYDAMKTLESSQNLNHADTYCLFANAVNLNDIC</sequence>
<dbReference type="PANTHER" id="PTHR37016">
    <property type="match status" value="1"/>
</dbReference>
<dbReference type="GO" id="GO:0005576">
    <property type="term" value="C:extracellular region"/>
    <property type="evidence" value="ECO:0007669"/>
    <property type="project" value="UniProtKB-SubCell"/>
</dbReference>
<keyword evidence="11 15" id="KW-0482">Metalloprotease</keyword>
<dbReference type="EC" id="3.4.24.39" evidence="15"/>
<evidence type="ECO:0000313" key="18">
    <source>
        <dbReference type="Proteomes" id="UP001230504"/>
    </source>
</evidence>
<dbReference type="PRINTS" id="PR00768">
    <property type="entry name" value="DEUTEROLYSIN"/>
</dbReference>
<proteinExistence type="inferred from homology"/>
<feature type="binding site" evidence="14">
    <location>
        <position position="352"/>
    </location>
    <ligand>
        <name>Zn(2+)</name>
        <dbReference type="ChEBI" id="CHEBI:29105"/>
        <note>catalytic</note>
    </ligand>
</feature>
<comment type="cofactor">
    <cofactor evidence="14 15">
        <name>Zn(2+)</name>
        <dbReference type="ChEBI" id="CHEBI:29105"/>
    </cofactor>
    <text evidence="14 15">Binds 1 zinc ion per subunit.</text>
</comment>
<keyword evidence="18" id="KW-1185">Reference proteome</keyword>
<dbReference type="InterPro" id="IPR024079">
    <property type="entry name" value="MetalloPept_cat_dom_sf"/>
</dbReference>
<feature type="binding site" evidence="14">
    <location>
        <position position="343"/>
    </location>
    <ligand>
        <name>Zn(2+)</name>
        <dbReference type="ChEBI" id="CHEBI:29105"/>
        <note>catalytic</note>
    </ligand>
</feature>
<dbReference type="Gene3D" id="3.40.390.10">
    <property type="entry name" value="Collagenase (Catalytic Domain)"/>
    <property type="match status" value="1"/>
</dbReference>
<dbReference type="GO" id="GO:0046872">
    <property type="term" value="F:metal ion binding"/>
    <property type="evidence" value="ECO:0007669"/>
    <property type="project" value="UniProtKB-KW"/>
</dbReference>
<dbReference type="Gene3D" id="2.60.40.2970">
    <property type="match status" value="1"/>
</dbReference>
<dbReference type="InterPro" id="IPR050414">
    <property type="entry name" value="Fungal_M35_metalloproteases"/>
</dbReference>
<comment type="caution">
    <text evidence="17">The sequence shown here is derived from an EMBL/GenBank/DDBJ whole genome shotgun (WGS) entry which is preliminary data.</text>
</comment>
<evidence type="ECO:0000256" key="8">
    <source>
        <dbReference type="ARBA" id="ARBA00022729"/>
    </source>
</evidence>
<feature type="active site" evidence="13">
    <location>
        <position position="340"/>
    </location>
</feature>
<accession>A0AAD8V8H5</accession>
<evidence type="ECO:0000256" key="4">
    <source>
        <dbReference type="ARBA" id="ARBA00022525"/>
    </source>
</evidence>
<comment type="subcellular location">
    <subcellularLocation>
        <location evidence="2 15">Secreted</location>
    </subcellularLocation>
</comment>
<keyword evidence="5 15" id="KW-0645">Protease</keyword>
<name>A0AAD8V8H5_9PEZI</name>
<keyword evidence="6 15" id="KW-0165">Cleavage on pair of basic residues</keyword>
<organism evidence="17 18">
    <name type="scientific">Colletotrichum navitas</name>
    <dbReference type="NCBI Taxonomy" id="681940"/>
    <lineage>
        <taxon>Eukaryota</taxon>
        <taxon>Fungi</taxon>
        <taxon>Dikarya</taxon>
        <taxon>Ascomycota</taxon>
        <taxon>Pezizomycotina</taxon>
        <taxon>Sordariomycetes</taxon>
        <taxon>Hypocreomycetidae</taxon>
        <taxon>Glomerellales</taxon>
        <taxon>Glomerellaceae</taxon>
        <taxon>Colletotrichum</taxon>
        <taxon>Colletotrichum graminicola species complex</taxon>
    </lineage>
</organism>
<keyword evidence="10 14" id="KW-0862">Zinc</keyword>
<feature type="chain" id="PRO_5041774014" description="Neutral protease 2" evidence="15">
    <location>
        <begin position="22"/>
        <end position="389"/>
    </location>
</feature>
<dbReference type="CDD" id="cd11008">
    <property type="entry name" value="M35_deuterolysin_like"/>
    <property type="match status" value="1"/>
</dbReference>
<comment type="function">
    <text evidence="15">Secreted metalloproteinase that allows assimilation of proteinaceous substrates. Shows high activities on basic nuclear substrates such as histone and protamine.</text>
</comment>
<evidence type="ECO:0000256" key="14">
    <source>
        <dbReference type="PIRSR" id="PIRSR601384-2"/>
    </source>
</evidence>
<evidence type="ECO:0000256" key="10">
    <source>
        <dbReference type="ARBA" id="ARBA00022833"/>
    </source>
</evidence>
<keyword evidence="4 15" id="KW-0964">Secreted</keyword>
<protein>
    <recommendedName>
        <fullName evidence="15">Neutral protease 2</fullName>
        <ecNumber evidence="15">3.4.24.39</ecNumber>
    </recommendedName>
    <alternativeName>
        <fullName evidence="15">Deuterolysin</fullName>
    </alternativeName>
</protein>
<dbReference type="EMBL" id="JAHLJV010000015">
    <property type="protein sequence ID" value="KAK1595460.1"/>
    <property type="molecule type" value="Genomic_DNA"/>
</dbReference>
<evidence type="ECO:0000256" key="12">
    <source>
        <dbReference type="ARBA" id="ARBA00023145"/>
    </source>
</evidence>
<evidence type="ECO:0000256" key="2">
    <source>
        <dbReference type="ARBA" id="ARBA00004613"/>
    </source>
</evidence>